<dbReference type="EMBL" id="RCHI01000024">
    <property type="protein sequence ID" value="RLL62119.1"/>
    <property type="molecule type" value="Genomic_DNA"/>
</dbReference>
<dbReference type="Proteomes" id="UP000279673">
    <property type="component" value="Unassembled WGS sequence"/>
</dbReference>
<reference evidence="2 3" key="1">
    <citation type="submission" date="2018-10" db="EMBL/GenBank/DDBJ databases">
        <title>Rhodobacter sp . BO-81.</title>
        <authorList>
            <person name="Im W.T."/>
        </authorList>
    </citation>
    <scope>NUCLEOTIDE SEQUENCE [LARGE SCALE GENOMIC DNA]</scope>
    <source>
        <strain evidence="2 3">BO-81</strain>
    </source>
</reference>
<feature type="chain" id="PRO_5019174775" description="Tat pathway signal protein" evidence="1">
    <location>
        <begin position="20"/>
        <end position="136"/>
    </location>
</feature>
<name>A0A421BJF8_9RHOB</name>
<evidence type="ECO:0008006" key="4">
    <source>
        <dbReference type="Google" id="ProtNLM"/>
    </source>
</evidence>
<organism evidence="2 3">
    <name type="scientific">Paenirhodobacter hankyongi</name>
    <dbReference type="NCBI Taxonomy" id="2294033"/>
    <lineage>
        <taxon>Bacteria</taxon>
        <taxon>Pseudomonadati</taxon>
        <taxon>Pseudomonadota</taxon>
        <taxon>Alphaproteobacteria</taxon>
        <taxon>Rhodobacterales</taxon>
        <taxon>Rhodobacter group</taxon>
        <taxon>Paenirhodobacter</taxon>
    </lineage>
</organism>
<dbReference type="RefSeq" id="WP_121534903.1">
    <property type="nucleotide sequence ID" value="NZ_RCHI01000024.1"/>
</dbReference>
<dbReference type="AlphaFoldDB" id="A0A421BJF8"/>
<comment type="caution">
    <text evidence="2">The sequence shown here is derived from an EMBL/GenBank/DDBJ whole genome shotgun (WGS) entry which is preliminary data.</text>
</comment>
<proteinExistence type="predicted"/>
<feature type="signal peptide" evidence="1">
    <location>
        <begin position="1"/>
        <end position="19"/>
    </location>
</feature>
<evidence type="ECO:0000313" key="3">
    <source>
        <dbReference type="Proteomes" id="UP000279673"/>
    </source>
</evidence>
<gene>
    <name evidence="2" type="ORF">DYS74_17240</name>
</gene>
<sequence length="136" mass="13757">MVRAAFLAACCAAATPVAAQDAPRLGLTLAGAAPEGAACRLSFLAENRLGADLSALVLEAVVFTKAGEVERLMLLDFRDLPAGKPRLRQFDLAGTDCGTIGQVLINGATRCEGVAEGACIGALAPASRVAGMEVTG</sequence>
<keyword evidence="3" id="KW-1185">Reference proteome</keyword>
<keyword evidence="1" id="KW-0732">Signal</keyword>
<evidence type="ECO:0000313" key="2">
    <source>
        <dbReference type="EMBL" id="RLL62119.1"/>
    </source>
</evidence>
<accession>A0A421BJF8</accession>
<evidence type="ECO:0000256" key="1">
    <source>
        <dbReference type="SAM" id="SignalP"/>
    </source>
</evidence>
<protein>
    <recommendedName>
        <fullName evidence="4">Tat pathway signal protein</fullName>
    </recommendedName>
</protein>